<keyword evidence="2" id="KW-1185">Reference proteome</keyword>
<dbReference type="GeneID" id="81393547"/>
<accession>A0A9W9FK07</accession>
<dbReference type="RefSeq" id="XP_056512406.1">
    <property type="nucleotide sequence ID" value="XM_056654379.1"/>
</dbReference>
<comment type="caution">
    <text evidence="1">The sequence shown here is derived from an EMBL/GenBank/DDBJ whole genome shotgun (WGS) entry which is preliminary data.</text>
</comment>
<name>A0A9W9FK07_9EURO</name>
<sequence>MTEIGFFPPPHYAPGEHIIFEKPEHTEWTIIAKLSQRNSQKEEVDIQAGLGPSYALATFRVRSDLDSQEAYMRVYLQVPNKGTEFFPPDERAKQAAPSHHREVEAIKAFYKQESTITPALLAIKEDIQDKQGFIPGGYVIHIVFQHVPGVRLAEDRLLPGWGAPLHTFFQKFNDLQREQIRMWFDKEYRKLMELGWVPSFPWASNLIWDASFSKLYFVDFREARKAGSRDEDVVDDGDEEEEEEEVPMCEIWGAWGLAIAPDSPKDRADLSKWKL</sequence>
<evidence type="ECO:0000313" key="1">
    <source>
        <dbReference type="EMBL" id="KAJ5101575.1"/>
    </source>
</evidence>
<dbReference type="Proteomes" id="UP001141434">
    <property type="component" value="Unassembled WGS sequence"/>
</dbReference>
<reference evidence="1" key="1">
    <citation type="submission" date="2022-11" db="EMBL/GenBank/DDBJ databases">
        <authorList>
            <person name="Petersen C."/>
        </authorList>
    </citation>
    <scope>NUCLEOTIDE SEQUENCE</scope>
    <source>
        <strain evidence="1">IBT 34128</strain>
    </source>
</reference>
<reference evidence="1" key="2">
    <citation type="journal article" date="2023" name="IMA Fungus">
        <title>Comparative genomic study of the Penicillium genus elucidates a diverse pangenome and 15 lateral gene transfer events.</title>
        <authorList>
            <person name="Petersen C."/>
            <person name="Sorensen T."/>
            <person name="Nielsen M.R."/>
            <person name="Sondergaard T.E."/>
            <person name="Sorensen J.L."/>
            <person name="Fitzpatrick D.A."/>
            <person name="Frisvad J.C."/>
            <person name="Nielsen K.L."/>
        </authorList>
    </citation>
    <scope>NUCLEOTIDE SEQUENCE</scope>
    <source>
        <strain evidence="1">IBT 34128</strain>
    </source>
</reference>
<evidence type="ECO:0000313" key="2">
    <source>
        <dbReference type="Proteomes" id="UP001141434"/>
    </source>
</evidence>
<dbReference type="AlphaFoldDB" id="A0A9W9FK07"/>
<dbReference type="EMBL" id="JAPMSZ010000005">
    <property type="protein sequence ID" value="KAJ5101575.1"/>
    <property type="molecule type" value="Genomic_DNA"/>
</dbReference>
<gene>
    <name evidence="1" type="ORF">NUU61_003797</name>
</gene>
<protein>
    <submittedName>
        <fullName evidence="1">Uncharacterized protein</fullName>
    </submittedName>
</protein>
<dbReference type="OrthoDB" id="4207132at2759"/>
<organism evidence="1 2">
    <name type="scientific">Penicillium alfredii</name>
    <dbReference type="NCBI Taxonomy" id="1506179"/>
    <lineage>
        <taxon>Eukaryota</taxon>
        <taxon>Fungi</taxon>
        <taxon>Dikarya</taxon>
        <taxon>Ascomycota</taxon>
        <taxon>Pezizomycotina</taxon>
        <taxon>Eurotiomycetes</taxon>
        <taxon>Eurotiomycetidae</taxon>
        <taxon>Eurotiales</taxon>
        <taxon>Aspergillaceae</taxon>
        <taxon>Penicillium</taxon>
    </lineage>
</organism>
<proteinExistence type="predicted"/>